<name>A0ABT2W092_9FLAO</name>
<sequence length="146" mass="16681">MSTKEKELQTENKSEALQSLFAKRKSAEADKDAKAKKSKVYDRTPFIERFGEKQLEDWKIAYGGRELIYLKVDDKLAVLRPPMADDLGDYLTGIGMDGMSKAVVMIIETLWLDGDYALIEDEDLFIAVFLQMNNILESKKGEFFRA</sequence>
<evidence type="ECO:0000313" key="2">
    <source>
        <dbReference type="Proteomes" id="UP001208649"/>
    </source>
</evidence>
<evidence type="ECO:0000313" key="1">
    <source>
        <dbReference type="EMBL" id="MCU7615663.1"/>
    </source>
</evidence>
<comment type="caution">
    <text evidence="1">The sequence shown here is derived from an EMBL/GenBank/DDBJ whole genome shotgun (WGS) entry which is preliminary data.</text>
</comment>
<dbReference type="RefSeq" id="WP_263000811.1">
    <property type="nucleotide sequence ID" value="NZ_JAOTEM010000001.1"/>
</dbReference>
<gene>
    <name evidence="1" type="ORF">NZ698_00515</name>
</gene>
<accession>A0ABT2W092</accession>
<dbReference type="EMBL" id="JAOTEM010000001">
    <property type="protein sequence ID" value="MCU7615663.1"/>
    <property type="molecule type" value="Genomic_DNA"/>
</dbReference>
<evidence type="ECO:0008006" key="3">
    <source>
        <dbReference type="Google" id="ProtNLM"/>
    </source>
</evidence>
<protein>
    <recommendedName>
        <fullName evidence="3">Tail assembly chaperone</fullName>
    </recommendedName>
</protein>
<reference evidence="2" key="1">
    <citation type="submission" date="2023-07" db="EMBL/GenBank/DDBJ databases">
        <title>Chryseobacterium sp. strain PBS4-4 Genome sequencing and assembly.</title>
        <authorList>
            <person name="Jung Y."/>
        </authorList>
    </citation>
    <scope>NUCLEOTIDE SEQUENCE [LARGE SCALE GENOMIC DNA]</scope>
    <source>
        <strain evidence="2">PBS4-4</strain>
    </source>
</reference>
<dbReference type="Proteomes" id="UP001208649">
    <property type="component" value="Unassembled WGS sequence"/>
</dbReference>
<proteinExistence type="predicted"/>
<keyword evidence="2" id="KW-1185">Reference proteome</keyword>
<organism evidence="1 2">
    <name type="scientific">Chryseobacterium edaphi</name>
    <dbReference type="NCBI Taxonomy" id="2976532"/>
    <lineage>
        <taxon>Bacteria</taxon>
        <taxon>Pseudomonadati</taxon>
        <taxon>Bacteroidota</taxon>
        <taxon>Flavobacteriia</taxon>
        <taxon>Flavobacteriales</taxon>
        <taxon>Weeksellaceae</taxon>
        <taxon>Chryseobacterium group</taxon>
        <taxon>Chryseobacterium</taxon>
    </lineage>
</organism>